<proteinExistence type="inferred from homology"/>
<organism evidence="20 21">
    <name type="scientific">Exidia glandulosa HHB12029</name>
    <dbReference type="NCBI Taxonomy" id="1314781"/>
    <lineage>
        <taxon>Eukaryota</taxon>
        <taxon>Fungi</taxon>
        <taxon>Dikarya</taxon>
        <taxon>Basidiomycota</taxon>
        <taxon>Agaricomycotina</taxon>
        <taxon>Agaricomycetes</taxon>
        <taxon>Auriculariales</taxon>
        <taxon>Exidiaceae</taxon>
        <taxon>Exidia</taxon>
    </lineage>
</organism>
<gene>
    <name evidence="20" type="ORF">EXIGLDRAFT_370888</name>
</gene>
<evidence type="ECO:0000256" key="8">
    <source>
        <dbReference type="ARBA" id="ARBA00022723"/>
    </source>
</evidence>
<keyword evidence="12" id="KW-0809">Transit peptide</keyword>
<dbReference type="PROSITE" id="PS50865">
    <property type="entry name" value="ZF_MYND_2"/>
    <property type="match status" value="1"/>
</dbReference>
<reference evidence="20 21" key="1">
    <citation type="journal article" date="2016" name="Mol. Biol. Evol.">
        <title>Comparative Genomics of Early-Diverging Mushroom-Forming Fungi Provides Insights into the Origins of Lignocellulose Decay Capabilities.</title>
        <authorList>
            <person name="Nagy L.G."/>
            <person name="Riley R."/>
            <person name="Tritt A."/>
            <person name="Adam C."/>
            <person name="Daum C."/>
            <person name="Floudas D."/>
            <person name="Sun H."/>
            <person name="Yadav J.S."/>
            <person name="Pangilinan J."/>
            <person name="Larsson K.H."/>
            <person name="Matsuura K."/>
            <person name="Barry K."/>
            <person name="Labutti K."/>
            <person name="Kuo R."/>
            <person name="Ohm R.A."/>
            <person name="Bhattacharya S.S."/>
            <person name="Shirouzu T."/>
            <person name="Yoshinaga Y."/>
            <person name="Martin F.M."/>
            <person name="Grigoriev I.V."/>
            <person name="Hibbett D.S."/>
        </authorList>
    </citation>
    <scope>NUCLEOTIDE SEQUENCE [LARGE SCALE GENOMIC DNA]</scope>
    <source>
        <strain evidence="20 21">HHB12029</strain>
    </source>
</reference>
<evidence type="ECO:0000256" key="18">
    <source>
        <dbReference type="PROSITE-ProRule" id="PRU00134"/>
    </source>
</evidence>
<evidence type="ECO:0000256" key="16">
    <source>
        <dbReference type="ARBA" id="ARBA00039024"/>
    </source>
</evidence>
<keyword evidence="14" id="KW-0472">Membrane</keyword>
<dbReference type="InParanoid" id="A0A165C1I0"/>
<protein>
    <recommendedName>
        <fullName evidence="16">phytol kinase</fullName>
        <ecNumber evidence="16">2.7.1.182</ecNumber>
    </recommendedName>
</protein>
<evidence type="ECO:0000256" key="12">
    <source>
        <dbReference type="ARBA" id="ARBA00022946"/>
    </source>
</evidence>
<keyword evidence="9 18" id="KW-0863">Zinc-finger</keyword>
<evidence type="ECO:0000259" key="19">
    <source>
        <dbReference type="PROSITE" id="PS50865"/>
    </source>
</evidence>
<evidence type="ECO:0000256" key="5">
    <source>
        <dbReference type="ARBA" id="ARBA00022640"/>
    </source>
</evidence>
<keyword evidence="7" id="KW-0812">Transmembrane</keyword>
<feature type="domain" description="MYND-type" evidence="19">
    <location>
        <begin position="333"/>
        <end position="381"/>
    </location>
</feature>
<dbReference type="PANTHER" id="PTHR32523">
    <property type="entry name" value="PHYTOL KINASE 1, CHLOROPLASTIC"/>
    <property type="match status" value="1"/>
</dbReference>
<evidence type="ECO:0000256" key="9">
    <source>
        <dbReference type="ARBA" id="ARBA00022771"/>
    </source>
</evidence>
<evidence type="ECO:0000256" key="15">
    <source>
        <dbReference type="ARBA" id="ARBA00024015"/>
    </source>
</evidence>
<keyword evidence="21" id="KW-1185">Reference proteome</keyword>
<keyword evidence="10" id="KW-0418">Kinase</keyword>
<evidence type="ECO:0000256" key="4">
    <source>
        <dbReference type="ARBA" id="ARBA00022528"/>
    </source>
</evidence>
<dbReference type="Gene3D" id="6.10.140.2220">
    <property type="match status" value="1"/>
</dbReference>
<dbReference type="PANTHER" id="PTHR32523:SF8">
    <property type="entry name" value="DOLICHOL KINASE"/>
    <property type="match status" value="1"/>
</dbReference>
<evidence type="ECO:0000256" key="14">
    <source>
        <dbReference type="ARBA" id="ARBA00023136"/>
    </source>
</evidence>
<dbReference type="GO" id="GO:0016020">
    <property type="term" value="C:membrane"/>
    <property type="evidence" value="ECO:0007669"/>
    <property type="project" value="UniProtKB-SubCell"/>
</dbReference>
<evidence type="ECO:0000256" key="2">
    <source>
        <dbReference type="ARBA" id="ARBA00004229"/>
    </source>
</evidence>
<comment type="pathway">
    <text evidence="15">Cofactor biosynthesis; tocopherol biosynthesis.</text>
</comment>
<comment type="similarity">
    <text evidence="3">Belongs to the polyprenol kinase family.</text>
</comment>
<evidence type="ECO:0000256" key="17">
    <source>
        <dbReference type="ARBA" id="ARBA00048889"/>
    </source>
</evidence>
<evidence type="ECO:0000256" key="7">
    <source>
        <dbReference type="ARBA" id="ARBA00022692"/>
    </source>
</evidence>
<evidence type="ECO:0000256" key="6">
    <source>
        <dbReference type="ARBA" id="ARBA00022679"/>
    </source>
</evidence>
<dbReference type="AlphaFoldDB" id="A0A165C1I0"/>
<dbReference type="PROSITE" id="PS01360">
    <property type="entry name" value="ZF_MYND_1"/>
    <property type="match status" value="1"/>
</dbReference>
<dbReference type="Pfam" id="PF01753">
    <property type="entry name" value="zf-MYND"/>
    <property type="match status" value="1"/>
</dbReference>
<keyword evidence="8" id="KW-0479">Metal-binding</keyword>
<dbReference type="OrthoDB" id="9922773at2759"/>
<keyword evidence="6" id="KW-0808">Transferase</keyword>
<dbReference type="Proteomes" id="UP000077266">
    <property type="component" value="Unassembled WGS sequence"/>
</dbReference>
<evidence type="ECO:0000256" key="13">
    <source>
        <dbReference type="ARBA" id="ARBA00022989"/>
    </source>
</evidence>
<keyword evidence="11" id="KW-0862">Zinc</keyword>
<evidence type="ECO:0000256" key="10">
    <source>
        <dbReference type="ARBA" id="ARBA00022777"/>
    </source>
</evidence>
<dbReference type="EMBL" id="KV426378">
    <property type="protein sequence ID" value="KZV81644.1"/>
    <property type="molecule type" value="Genomic_DNA"/>
</dbReference>
<evidence type="ECO:0000313" key="21">
    <source>
        <dbReference type="Proteomes" id="UP000077266"/>
    </source>
</evidence>
<dbReference type="InterPro" id="IPR039606">
    <property type="entry name" value="Phytol/farnesol_kinase"/>
</dbReference>
<evidence type="ECO:0000256" key="1">
    <source>
        <dbReference type="ARBA" id="ARBA00004141"/>
    </source>
</evidence>
<evidence type="ECO:0000313" key="20">
    <source>
        <dbReference type="EMBL" id="KZV81644.1"/>
    </source>
</evidence>
<keyword evidence="13" id="KW-1133">Transmembrane helix</keyword>
<sequence length="456" mass="50070">MARLISVDIAQVTAGLRDFQSPIVCVSCLASIITNCVPSGPDEPSQYLANLRRNHGELMNAALSYIITESRLDDEKLALRRPLALWILQCTMPTRDSRARAEHQRALDVLATGVLHADVELFCALLSHCVYSARRDSTQRFSRHLWPTKPGDLLPAGHEGTMRALCVWLQRLDSIEIARTVLGVYRACNVELHPHDAMLIDALVVAVESTSSTLLRMSSSARTGHSLSLLTQQLDELVALLSEVGPEPMRHCCSDIPLLRRVTAAIDLALDVATTHNTVALLVRMGQVLHSTSTCDPPLAPLHRRIQEELASQNSTLSSLQCLYGIIFVTYQRRACGRPACSVTERETGRKLSLCAGCRIIRYCSQDCQKQHWRSSHKSVCSALGKLFAATDISKFSEGLSESTFVTACQAAEFSDDDVSAICSSYLRIPYGRRSAETSGRNCATLGVHVARAIQS</sequence>
<name>A0A165C1I0_EXIGL</name>
<comment type="subcellular location">
    <subcellularLocation>
        <location evidence="1">Membrane</location>
        <topology evidence="1">Multi-pass membrane protein</topology>
    </subcellularLocation>
    <subcellularLocation>
        <location evidence="2">Plastid</location>
        <location evidence="2">Chloroplast</location>
    </subcellularLocation>
</comment>
<dbReference type="InterPro" id="IPR002893">
    <property type="entry name" value="Znf_MYND"/>
</dbReference>
<keyword evidence="5" id="KW-0934">Plastid</keyword>
<accession>A0A165C1I0</accession>
<dbReference type="SUPFAM" id="SSF144232">
    <property type="entry name" value="HIT/MYND zinc finger-like"/>
    <property type="match status" value="1"/>
</dbReference>
<evidence type="ECO:0000256" key="11">
    <source>
        <dbReference type="ARBA" id="ARBA00022833"/>
    </source>
</evidence>
<dbReference type="GO" id="GO:0008270">
    <property type="term" value="F:zinc ion binding"/>
    <property type="evidence" value="ECO:0007669"/>
    <property type="project" value="UniProtKB-KW"/>
</dbReference>
<keyword evidence="4" id="KW-0150">Chloroplast</keyword>
<dbReference type="EC" id="2.7.1.182" evidence="16"/>
<dbReference type="GO" id="GO:0010276">
    <property type="term" value="F:phytol kinase activity"/>
    <property type="evidence" value="ECO:0007669"/>
    <property type="project" value="UniProtKB-EC"/>
</dbReference>
<evidence type="ECO:0000256" key="3">
    <source>
        <dbReference type="ARBA" id="ARBA00010794"/>
    </source>
</evidence>
<comment type="catalytic activity">
    <reaction evidence="17">
        <text>phytol + CTP = phytyl phosphate + CDP + H(+)</text>
        <dbReference type="Rhea" id="RHEA:38055"/>
        <dbReference type="ChEBI" id="CHEBI:15378"/>
        <dbReference type="ChEBI" id="CHEBI:17327"/>
        <dbReference type="ChEBI" id="CHEBI:37563"/>
        <dbReference type="ChEBI" id="CHEBI:58069"/>
        <dbReference type="ChEBI" id="CHEBI:75483"/>
        <dbReference type="EC" id="2.7.1.182"/>
    </reaction>
</comment>